<sequence length="273" mass="30103" precursor="true">MIMKLRLRQLTLISLAGVALLSLAGCGHSTDAAKASKVAFATTAQNPKQQVWYRLNTATPKPNSQVSDILVQQKGKVTDYQVQGISLKKLNNQSVAQTITLAKNNERTAFNKTLKSQQTNYQGELKLDKSNQKNSDQYTYKKGIAQANSEAKQDQQRYNQFKQSTKQLHFTATKAYPVAAKVGKNKSGKQVTSETITLTAQKWQFGTANSGTIKQVSQRNQIDLNIDNLMAKPVTVNNTKYIGYYGSPDALVTKTTNAKAESNFDTPSIHGVH</sequence>
<gene>
    <name evidence="2" type="ORF">IWT5_02358</name>
</gene>
<feature type="chain" id="PRO_5038466389" description="Lipoprotein" evidence="1">
    <location>
        <begin position="25"/>
        <end position="273"/>
    </location>
</feature>
<dbReference type="AlphaFoldDB" id="A0A1Z5J563"/>
<reference evidence="2 3" key="1">
    <citation type="submission" date="2015-11" db="EMBL/GenBank/DDBJ databases">
        <title>Draft genome sequences of new species of the genus Lactobacillus isolated from orchardgrass silage.</title>
        <authorList>
            <person name="Tohno M."/>
            <person name="Tanizawa Y."/>
            <person name="Arita M."/>
        </authorList>
    </citation>
    <scope>NUCLEOTIDE SEQUENCE [LARGE SCALE GENOMIC DNA]</scope>
    <source>
        <strain evidence="2 3">IWT5</strain>
    </source>
</reference>
<evidence type="ECO:0000313" key="3">
    <source>
        <dbReference type="Proteomes" id="UP000223370"/>
    </source>
</evidence>
<evidence type="ECO:0000313" key="2">
    <source>
        <dbReference type="EMBL" id="GAX09175.1"/>
    </source>
</evidence>
<accession>A0A1Z5J563</accession>
<organism evidence="2 3">
    <name type="scientific">Secundilactobacillus silagincola</name>
    <dbReference type="NCBI Taxonomy" id="1714681"/>
    <lineage>
        <taxon>Bacteria</taxon>
        <taxon>Bacillati</taxon>
        <taxon>Bacillota</taxon>
        <taxon>Bacilli</taxon>
        <taxon>Lactobacillales</taxon>
        <taxon>Lactobacillaceae</taxon>
        <taxon>Secundilactobacillus</taxon>
    </lineage>
</organism>
<protein>
    <recommendedName>
        <fullName evidence="4">Lipoprotein</fullName>
    </recommendedName>
</protein>
<dbReference type="PROSITE" id="PS51257">
    <property type="entry name" value="PROKAR_LIPOPROTEIN"/>
    <property type="match status" value="1"/>
</dbReference>
<keyword evidence="1" id="KW-0732">Signal</keyword>
<evidence type="ECO:0008006" key="4">
    <source>
        <dbReference type="Google" id="ProtNLM"/>
    </source>
</evidence>
<name>A0A1Z5J563_9LACO</name>
<dbReference type="EMBL" id="BCMJ01000017">
    <property type="protein sequence ID" value="GAX09175.1"/>
    <property type="molecule type" value="Genomic_DNA"/>
</dbReference>
<feature type="signal peptide" evidence="1">
    <location>
        <begin position="1"/>
        <end position="24"/>
    </location>
</feature>
<dbReference type="Proteomes" id="UP000223370">
    <property type="component" value="Unassembled WGS sequence"/>
</dbReference>
<keyword evidence="3" id="KW-1185">Reference proteome</keyword>
<proteinExistence type="predicted"/>
<comment type="caution">
    <text evidence="2">The sequence shown here is derived from an EMBL/GenBank/DDBJ whole genome shotgun (WGS) entry which is preliminary data.</text>
</comment>
<evidence type="ECO:0000256" key="1">
    <source>
        <dbReference type="SAM" id="SignalP"/>
    </source>
</evidence>